<reference evidence="4" key="1">
    <citation type="submission" date="2022-05" db="EMBL/GenBank/DDBJ databases">
        <title>The Musa troglodytarum L. genome provides insights into the mechanism of non-climacteric behaviour and enrichment of carotenoids.</title>
        <authorList>
            <person name="Wang J."/>
        </authorList>
    </citation>
    <scope>NUCLEOTIDE SEQUENCE</scope>
    <source>
        <tissue evidence="4">Leaf</tissue>
    </source>
</reference>
<accession>A0A9E7F7T8</accession>
<dbReference type="GO" id="GO:0006412">
    <property type="term" value="P:translation"/>
    <property type="evidence" value="ECO:0007669"/>
    <property type="project" value="InterPro"/>
</dbReference>
<dbReference type="InterPro" id="IPR036401">
    <property type="entry name" value="Ribosomal_eS17_sf"/>
</dbReference>
<dbReference type="GO" id="GO:0005840">
    <property type="term" value="C:ribosome"/>
    <property type="evidence" value="ECO:0007669"/>
    <property type="project" value="UniProtKB-KW"/>
</dbReference>
<dbReference type="GO" id="GO:0003735">
    <property type="term" value="F:structural constituent of ribosome"/>
    <property type="evidence" value="ECO:0007669"/>
    <property type="project" value="InterPro"/>
</dbReference>
<comment type="similarity">
    <text evidence="1">Belongs to the eukaryotic ribosomal protein eS17 family.</text>
</comment>
<evidence type="ECO:0000256" key="2">
    <source>
        <dbReference type="ARBA" id="ARBA00022980"/>
    </source>
</evidence>
<dbReference type="GO" id="GO:1990904">
    <property type="term" value="C:ribonucleoprotein complex"/>
    <property type="evidence" value="ECO:0007669"/>
    <property type="project" value="UniProtKB-KW"/>
</dbReference>
<dbReference type="SUPFAM" id="SSF116820">
    <property type="entry name" value="Rps17e-like"/>
    <property type="match status" value="1"/>
</dbReference>
<evidence type="ECO:0000256" key="1">
    <source>
        <dbReference type="ARBA" id="ARBA00010444"/>
    </source>
</evidence>
<gene>
    <name evidence="4" type="ORF">MUK42_27552</name>
</gene>
<dbReference type="AlphaFoldDB" id="A0A9E7F7T8"/>
<keyword evidence="3" id="KW-0687">Ribonucleoprotein</keyword>
<dbReference type="InterPro" id="IPR001210">
    <property type="entry name" value="Ribosomal_eS17"/>
</dbReference>
<keyword evidence="5" id="KW-1185">Reference proteome</keyword>
<organism evidence="4 5">
    <name type="scientific">Musa troglodytarum</name>
    <name type="common">fe'i banana</name>
    <dbReference type="NCBI Taxonomy" id="320322"/>
    <lineage>
        <taxon>Eukaryota</taxon>
        <taxon>Viridiplantae</taxon>
        <taxon>Streptophyta</taxon>
        <taxon>Embryophyta</taxon>
        <taxon>Tracheophyta</taxon>
        <taxon>Spermatophyta</taxon>
        <taxon>Magnoliopsida</taxon>
        <taxon>Liliopsida</taxon>
        <taxon>Zingiberales</taxon>
        <taxon>Musaceae</taxon>
        <taxon>Musa</taxon>
    </lineage>
</organism>
<dbReference type="OrthoDB" id="1727351at2759"/>
<dbReference type="PANTHER" id="PTHR10732">
    <property type="entry name" value="40S RIBOSOMAL PROTEIN S17"/>
    <property type="match status" value="1"/>
</dbReference>
<dbReference type="EMBL" id="CP097504">
    <property type="protein sequence ID" value="URD89481.1"/>
    <property type="molecule type" value="Genomic_DNA"/>
</dbReference>
<protein>
    <submittedName>
        <fullName evidence="4">40S ribosomal protein</fullName>
    </submittedName>
</protein>
<evidence type="ECO:0000256" key="3">
    <source>
        <dbReference type="ARBA" id="ARBA00023274"/>
    </source>
</evidence>
<keyword evidence="2 4" id="KW-0689">Ribosomal protein</keyword>
<sequence>MGRVRTETVEKSSRQVIERRYSLRFRNKIAGFSTHLTRRIQRGPVLGISLKLQQEERERRIDFDPDESAIRVEYIEVNKETFDMLASFVMADRPDVEKQANAPAPAVATVHMISSSAYIMPSVSISCSMFAFMDAPLLSPASVMILKPWSASPASGAFMLECCMRLLGNLVDSLPRAAVVPPRGNHLSTRLRHPPHPNAVCSSYTWLAHGR</sequence>
<dbReference type="Pfam" id="PF00833">
    <property type="entry name" value="Ribosomal_S17e"/>
    <property type="match status" value="1"/>
</dbReference>
<name>A0A9E7F7T8_9LILI</name>
<dbReference type="Proteomes" id="UP001055439">
    <property type="component" value="Chromosome 2"/>
</dbReference>
<proteinExistence type="inferred from homology"/>
<evidence type="ECO:0000313" key="4">
    <source>
        <dbReference type="EMBL" id="URD89481.1"/>
    </source>
</evidence>
<dbReference type="PANTHER" id="PTHR10732:SF0">
    <property type="entry name" value="40S RIBOSOMAL PROTEIN S17"/>
    <property type="match status" value="1"/>
</dbReference>
<evidence type="ECO:0000313" key="5">
    <source>
        <dbReference type="Proteomes" id="UP001055439"/>
    </source>
</evidence>